<evidence type="ECO:0000313" key="2">
    <source>
        <dbReference type="Proteomes" id="UP001305521"/>
    </source>
</evidence>
<dbReference type="EMBL" id="CP137852">
    <property type="protein sequence ID" value="WPB83857.1"/>
    <property type="molecule type" value="Genomic_DNA"/>
</dbReference>
<accession>A0ABZ0PEE8</accession>
<dbReference type="Proteomes" id="UP001305521">
    <property type="component" value="Chromosome"/>
</dbReference>
<name>A0ABZ0PEE8_9PROT</name>
<gene>
    <name evidence="1" type="ORF">R9Z33_17285</name>
</gene>
<dbReference type="RefSeq" id="WP_318647814.1">
    <property type="nucleotide sequence ID" value="NZ_CP137852.1"/>
</dbReference>
<proteinExistence type="predicted"/>
<sequence>MPRSFPWLMAAVLALGLALKLDRALTQALGPQAAAAGSLARNLSLAGWQPLGEAALLADGSFTAQGFRRGACHLQLALLPPGPHYLDVLREAWGERARFLNATAFGTLPSGEGRWRRLGRHLRHALGLGAPPPLFGLAGASAGACPPQLWQELERLVS</sequence>
<evidence type="ECO:0000313" key="1">
    <source>
        <dbReference type="EMBL" id="WPB83857.1"/>
    </source>
</evidence>
<protein>
    <submittedName>
        <fullName evidence="1">Uncharacterized protein</fullName>
    </submittedName>
</protein>
<keyword evidence="2" id="KW-1185">Reference proteome</keyword>
<reference evidence="1 2" key="1">
    <citation type="submission" date="2023-11" db="EMBL/GenBank/DDBJ databases">
        <title>Arctic aerobic anoxygenic photoheterotroph Sediminicoccus rosea KRV36 adapts its photosynthesis to long days of polar summer.</title>
        <authorList>
            <person name="Tomasch J."/>
            <person name="Kopejtka K."/>
            <person name="Bily T."/>
            <person name="Gardiner A.T."/>
            <person name="Gardian Z."/>
            <person name="Shivaramu S."/>
            <person name="Koblizek M."/>
            <person name="Engelhardt F."/>
            <person name="Kaftan D."/>
        </authorList>
    </citation>
    <scope>NUCLEOTIDE SEQUENCE [LARGE SCALE GENOMIC DNA]</scope>
    <source>
        <strain evidence="1 2">R-30</strain>
    </source>
</reference>
<organism evidence="1 2">
    <name type="scientific">Sediminicoccus rosea</name>
    <dbReference type="NCBI Taxonomy" id="1225128"/>
    <lineage>
        <taxon>Bacteria</taxon>
        <taxon>Pseudomonadati</taxon>
        <taxon>Pseudomonadota</taxon>
        <taxon>Alphaproteobacteria</taxon>
        <taxon>Acetobacterales</taxon>
        <taxon>Roseomonadaceae</taxon>
        <taxon>Sediminicoccus</taxon>
    </lineage>
</organism>